<dbReference type="GO" id="GO:0016791">
    <property type="term" value="F:phosphatase activity"/>
    <property type="evidence" value="ECO:0007669"/>
    <property type="project" value="UniProtKB-ARBA"/>
</dbReference>
<name>A0A0M3KBE1_ANISI</name>
<sequence length="53" mass="6115">LKFGQTIDFAFQIWRHGDRSPTTTYPKDPNQESAWPLGWGQLTPVIFCISSKF</sequence>
<dbReference type="InterPro" id="IPR029033">
    <property type="entry name" value="His_PPase_superfam"/>
</dbReference>
<dbReference type="AlphaFoldDB" id="A0A0M3KBE1"/>
<proteinExistence type="predicted"/>
<dbReference type="InterPro" id="IPR033379">
    <property type="entry name" value="Acid_Pase_AS"/>
</dbReference>
<dbReference type="SUPFAM" id="SSF53254">
    <property type="entry name" value="Phosphoglycerate mutase-like"/>
    <property type="match status" value="1"/>
</dbReference>
<dbReference type="Gene3D" id="3.40.50.1240">
    <property type="entry name" value="Phosphoglycerate mutase-like"/>
    <property type="match status" value="1"/>
</dbReference>
<protein>
    <submittedName>
        <fullName evidence="1">Acid phosphatase</fullName>
    </submittedName>
</protein>
<accession>A0A0M3KBE1</accession>
<dbReference type="PROSITE" id="PS00616">
    <property type="entry name" value="HIS_ACID_PHOSPHAT_1"/>
    <property type="match status" value="1"/>
</dbReference>
<dbReference type="WBParaSite" id="ASIM_0001828801-mRNA-1">
    <property type="protein sequence ID" value="ASIM_0001828801-mRNA-1"/>
    <property type="gene ID" value="ASIM_0001828801"/>
</dbReference>
<organism evidence="1">
    <name type="scientific">Anisakis simplex</name>
    <name type="common">Herring worm</name>
    <dbReference type="NCBI Taxonomy" id="6269"/>
    <lineage>
        <taxon>Eukaryota</taxon>
        <taxon>Metazoa</taxon>
        <taxon>Ecdysozoa</taxon>
        <taxon>Nematoda</taxon>
        <taxon>Chromadorea</taxon>
        <taxon>Rhabditida</taxon>
        <taxon>Spirurina</taxon>
        <taxon>Ascaridomorpha</taxon>
        <taxon>Ascaridoidea</taxon>
        <taxon>Anisakidae</taxon>
        <taxon>Anisakis</taxon>
        <taxon>Anisakis simplex complex</taxon>
    </lineage>
</organism>
<reference evidence="1" key="1">
    <citation type="submission" date="2017-02" db="UniProtKB">
        <authorList>
            <consortium name="WormBaseParasite"/>
        </authorList>
    </citation>
    <scope>IDENTIFICATION</scope>
</reference>
<evidence type="ECO:0000313" key="1">
    <source>
        <dbReference type="WBParaSite" id="ASIM_0001828801-mRNA-1"/>
    </source>
</evidence>